<reference evidence="2" key="1">
    <citation type="journal article" date="2019" name="Int. J. Syst. Evol. Microbiol.">
        <title>The Global Catalogue of Microorganisms (GCM) 10K type strain sequencing project: providing services to taxonomists for standard genome sequencing and annotation.</title>
        <authorList>
            <consortium name="The Broad Institute Genomics Platform"/>
            <consortium name="The Broad Institute Genome Sequencing Center for Infectious Disease"/>
            <person name="Wu L."/>
            <person name="Ma J."/>
        </authorList>
    </citation>
    <scope>NUCLEOTIDE SEQUENCE [LARGE SCALE GENOMIC DNA]</scope>
    <source>
        <strain evidence="2">JCM 4350</strain>
    </source>
</reference>
<protein>
    <submittedName>
        <fullName evidence="1">Uncharacterized protein</fullName>
    </submittedName>
</protein>
<evidence type="ECO:0000313" key="2">
    <source>
        <dbReference type="Proteomes" id="UP000659767"/>
    </source>
</evidence>
<keyword evidence="2" id="KW-1185">Reference proteome</keyword>
<gene>
    <name evidence="1" type="ORF">GCM10010253_03540</name>
</gene>
<sequence length="115" mass="12214">MRRGSRTRALSAYAAAMTTYEPETCQYATRMPARPGPSSVLSASEIRSSALAFWMSSATRGTMLAIPGWNIAVAAPLSAISPMICHSGTLSEEKRRVASVSMASMRATSAQIIIS</sequence>
<organism evidence="1 2">
    <name type="scientific">Streptomyces badius</name>
    <dbReference type="NCBI Taxonomy" id="1941"/>
    <lineage>
        <taxon>Bacteria</taxon>
        <taxon>Bacillati</taxon>
        <taxon>Actinomycetota</taxon>
        <taxon>Actinomycetes</taxon>
        <taxon>Kitasatosporales</taxon>
        <taxon>Streptomycetaceae</taxon>
        <taxon>Streptomyces</taxon>
    </lineage>
</organism>
<proteinExistence type="predicted"/>
<name>A0ABQ2SP34_STRBA</name>
<comment type="caution">
    <text evidence="1">The sequence shown here is derived from an EMBL/GenBank/DDBJ whole genome shotgun (WGS) entry which is preliminary data.</text>
</comment>
<dbReference type="Proteomes" id="UP000659767">
    <property type="component" value="Unassembled WGS sequence"/>
</dbReference>
<accession>A0ABQ2SP34</accession>
<dbReference type="EMBL" id="BMSZ01000001">
    <property type="protein sequence ID" value="GGS33530.1"/>
    <property type="molecule type" value="Genomic_DNA"/>
</dbReference>
<evidence type="ECO:0000313" key="1">
    <source>
        <dbReference type="EMBL" id="GGS33530.1"/>
    </source>
</evidence>